<comment type="caution">
    <text evidence="2">The sequence shown here is derived from an EMBL/GenBank/DDBJ whole genome shotgun (WGS) entry which is preliminary data.</text>
</comment>
<feature type="region of interest" description="Disordered" evidence="1">
    <location>
        <begin position="1"/>
        <end position="32"/>
    </location>
</feature>
<dbReference type="OrthoDB" id="1899337at2759"/>
<protein>
    <submittedName>
        <fullName evidence="2">Uncharacterized protein</fullName>
    </submittedName>
</protein>
<evidence type="ECO:0000313" key="2">
    <source>
        <dbReference type="EMBL" id="KAF9608744.1"/>
    </source>
</evidence>
<dbReference type="PANTHER" id="PTHR36720">
    <property type="entry name" value="TAF RNA POLYMERASE I SUBUNIT A"/>
    <property type="match status" value="1"/>
</dbReference>
<proteinExistence type="predicted"/>
<accession>A0A835I158</accession>
<gene>
    <name evidence="2" type="ORF">IFM89_010876</name>
</gene>
<dbReference type="Proteomes" id="UP000631114">
    <property type="component" value="Unassembled WGS sequence"/>
</dbReference>
<evidence type="ECO:0000256" key="1">
    <source>
        <dbReference type="SAM" id="MobiDB-lite"/>
    </source>
</evidence>
<dbReference type="InterPro" id="IPR039495">
    <property type="entry name" value="TAF1A"/>
</dbReference>
<organism evidence="2 3">
    <name type="scientific">Coptis chinensis</name>
    <dbReference type="NCBI Taxonomy" id="261450"/>
    <lineage>
        <taxon>Eukaryota</taxon>
        <taxon>Viridiplantae</taxon>
        <taxon>Streptophyta</taxon>
        <taxon>Embryophyta</taxon>
        <taxon>Tracheophyta</taxon>
        <taxon>Spermatophyta</taxon>
        <taxon>Magnoliopsida</taxon>
        <taxon>Ranunculales</taxon>
        <taxon>Ranunculaceae</taxon>
        <taxon>Coptidoideae</taxon>
        <taxon>Coptis</taxon>
    </lineage>
</organism>
<dbReference type="GO" id="GO:0006360">
    <property type="term" value="P:transcription by RNA polymerase I"/>
    <property type="evidence" value="ECO:0007669"/>
    <property type="project" value="InterPro"/>
</dbReference>
<dbReference type="Pfam" id="PF14929">
    <property type="entry name" value="TAF1_subA"/>
    <property type="match status" value="1"/>
</dbReference>
<dbReference type="GO" id="GO:0000120">
    <property type="term" value="C:RNA polymerase I transcription regulator complex"/>
    <property type="evidence" value="ECO:0007669"/>
    <property type="project" value="InterPro"/>
</dbReference>
<reference evidence="2 3" key="1">
    <citation type="submission" date="2020-10" db="EMBL/GenBank/DDBJ databases">
        <title>The Coptis chinensis genome and diversification of protoberbering-type alkaloids.</title>
        <authorList>
            <person name="Wang B."/>
            <person name="Shu S."/>
            <person name="Song C."/>
            <person name="Liu Y."/>
        </authorList>
    </citation>
    <scope>NUCLEOTIDE SEQUENCE [LARGE SCALE GENOMIC DNA]</scope>
    <source>
        <strain evidence="2">HL-2020</strain>
        <tissue evidence="2">Leaf</tissue>
    </source>
</reference>
<feature type="compositionally biased region" description="Basic residues" evidence="1">
    <location>
        <begin position="23"/>
        <end position="32"/>
    </location>
</feature>
<dbReference type="PANTHER" id="PTHR36720:SF1">
    <property type="entry name" value="TAF RNA POLYMERASE I SUBUNIT A"/>
    <property type="match status" value="1"/>
</dbReference>
<feature type="compositionally biased region" description="Polar residues" evidence="1">
    <location>
        <begin position="1"/>
        <end position="11"/>
    </location>
</feature>
<sequence length="633" mass="71824">SSAMETEVDNNYNEKMETETPEKKKRVRPIKRRGSKVLRTEHCSRLGRLLSLLLQNRRWKEASGVLSVLLKGTAREHLPFENRDKYLAAMELLKKMEGDQIKPINIKRIFEIWIRKNGAMKKGPVKFKPQCTNLPKGSRLKPSVMAILYVKCSYLFGFSVEQDKYSIQLENFLFCLMQGNIDEANQVVISLMQEKDYGSDPMLNMAVGLINYELWYACIPEEMKMRNSDIFERSMLSELSGFDSYNPVESTVSVGNQDVEVPDQGDSASSIGNNKNQHIEPDVSLQRKPSNKVIQPQGFYIEESSEESETKEANHGYNLSDTSVFNARGLDAMYLPIRLPDVNENLGNSIHTFMETLNAYYAKAVQHLRFALYSTPPVLASLLPLVQLLLLGDRVEEALKEVENIRQTSNEILPLRIRAILLECFDSKSSVMLSTCYEDIIKKDPTCSQSLAKLIILQKNGDYGHVSLLEMIALHLDATSATCSVWVELASCFIKLSHCDEDQISVCGSANEGVDNRCSTSTNTIPITFIHGHSRKSWNFRCRWWSKRHFSKSACVSEMEAGDWELLTSKAACASHLYRPEFEYVVSVHTSLLKAQKQENIMSLELHMKNSVKVSEQLTLEEIVLDDQSYGSN</sequence>
<dbReference type="EMBL" id="JADFTS010000004">
    <property type="protein sequence ID" value="KAF9608744.1"/>
    <property type="molecule type" value="Genomic_DNA"/>
</dbReference>
<name>A0A835I158_9MAGN</name>
<dbReference type="AlphaFoldDB" id="A0A835I158"/>
<feature type="compositionally biased region" description="Basic and acidic residues" evidence="1">
    <location>
        <begin position="12"/>
        <end position="22"/>
    </location>
</feature>
<keyword evidence="3" id="KW-1185">Reference proteome</keyword>
<feature type="non-terminal residue" evidence="2">
    <location>
        <position position="633"/>
    </location>
</feature>
<evidence type="ECO:0000313" key="3">
    <source>
        <dbReference type="Proteomes" id="UP000631114"/>
    </source>
</evidence>